<organism evidence="1 2">
    <name type="scientific">Maritimibacter harenae</name>
    <dbReference type="NCBI Taxonomy" id="2606218"/>
    <lineage>
        <taxon>Bacteria</taxon>
        <taxon>Pseudomonadati</taxon>
        <taxon>Pseudomonadota</taxon>
        <taxon>Alphaproteobacteria</taxon>
        <taxon>Rhodobacterales</taxon>
        <taxon>Roseobacteraceae</taxon>
        <taxon>Maritimibacter</taxon>
    </lineage>
</organism>
<sequence length="47" mass="5385">MTNRLALILFVLIVAAFAADFAVNAGRASLFLAKELFEFLHWLAFWR</sequence>
<keyword evidence="2" id="KW-1185">Reference proteome</keyword>
<accession>A0A845M1Y2</accession>
<reference evidence="1 2" key="1">
    <citation type="submission" date="2019-12" db="EMBL/GenBank/DDBJ databases">
        <title>Maritimibacter sp. nov. sp. isolated from sea sand.</title>
        <authorList>
            <person name="Kim J."/>
            <person name="Jeong S.E."/>
            <person name="Jung H.S."/>
            <person name="Jeon C.O."/>
        </authorList>
    </citation>
    <scope>NUCLEOTIDE SEQUENCE [LARGE SCALE GENOMIC DNA]</scope>
    <source>
        <strain evidence="1 2">DP07</strain>
    </source>
</reference>
<protein>
    <submittedName>
        <fullName evidence="1">Glyceraldehyde-3-phosphate dehydrogenase</fullName>
    </submittedName>
</protein>
<proteinExistence type="predicted"/>
<dbReference type="Proteomes" id="UP000467322">
    <property type="component" value="Unassembled WGS sequence"/>
</dbReference>
<dbReference type="AlphaFoldDB" id="A0A845M1Y2"/>
<comment type="caution">
    <text evidence="1">The sequence shown here is derived from an EMBL/GenBank/DDBJ whole genome shotgun (WGS) entry which is preliminary data.</text>
</comment>
<name>A0A845M1Y2_9RHOB</name>
<evidence type="ECO:0000313" key="2">
    <source>
        <dbReference type="Proteomes" id="UP000467322"/>
    </source>
</evidence>
<dbReference type="RefSeq" id="WP_161351139.1">
    <property type="nucleotide sequence ID" value="NZ_WTUX01000011.1"/>
</dbReference>
<gene>
    <name evidence="1" type="ORF">GQE99_08350</name>
</gene>
<evidence type="ECO:0000313" key="1">
    <source>
        <dbReference type="EMBL" id="MZR13029.1"/>
    </source>
</evidence>
<dbReference type="EMBL" id="WTUX01000011">
    <property type="protein sequence ID" value="MZR13029.1"/>
    <property type="molecule type" value="Genomic_DNA"/>
</dbReference>